<evidence type="ECO:0000313" key="1">
    <source>
        <dbReference type="EMBL" id="TSE95052.1"/>
    </source>
</evidence>
<evidence type="ECO:0000313" key="2">
    <source>
        <dbReference type="Proteomes" id="UP000319840"/>
    </source>
</evidence>
<protein>
    <submittedName>
        <fullName evidence="1">Uncharacterized protein</fullName>
    </submittedName>
</protein>
<organism evidence="1 2">
    <name type="scientific">Salmonella enterica subsp. enterica serovar Bareilly</name>
    <dbReference type="NCBI Taxonomy" id="58096"/>
    <lineage>
        <taxon>Bacteria</taxon>
        <taxon>Pseudomonadati</taxon>
        <taxon>Pseudomonadota</taxon>
        <taxon>Gammaproteobacteria</taxon>
        <taxon>Enterobacterales</taxon>
        <taxon>Enterobacteriaceae</taxon>
        <taxon>Salmonella</taxon>
    </lineage>
</organism>
<feature type="non-terminal residue" evidence="1">
    <location>
        <position position="1"/>
    </location>
</feature>
<proteinExistence type="predicted"/>
<accession>A0A555B851</accession>
<sequence>VWERLPQLGECPLPGPPPRGRERIAADFAVAGGLKSNLDLPLISGRMKNKKQPAQAVLVCINLNPNSHPVLSPCGRELERGQQAARFVF</sequence>
<name>A0A555B851_SALET</name>
<reference evidence="1 2" key="1">
    <citation type="journal article" date="2019" name="Appl. Environ. Microbiol.">
        <title>Clinically Unreported Salmonellosis Outbreak Detected via Comparative Genomic Analysis of Municipal Wastewater Salmonella Isolates.</title>
        <authorList>
            <person name="Diemert S."/>
            <person name="Yan T."/>
        </authorList>
    </citation>
    <scope>NUCLEOTIDE SEQUENCE [LARGE SCALE GENOMIC DNA]</scope>
    <source>
        <strain evidence="1 2">HIY0301</strain>
    </source>
</reference>
<dbReference type="Proteomes" id="UP000319840">
    <property type="component" value="Unassembled WGS sequence"/>
</dbReference>
<comment type="caution">
    <text evidence="1">The sequence shown here is derived from an EMBL/GenBank/DDBJ whole genome shotgun (WGS) entry which is preliminary data.</text>
</comment>
<dbReference type="EMBL" id="VLQD01000080">
    <property type="protein sequence ID" value="TSE95052.1"/>
    <property type="molecule type" value="Genomic_DNA"/>
</dbReference>
<dbReference type="AlphaFoldDB" id="A0A555B851"/>
<gene>
    <name evidence="1" type="ORF">FG767_23010</name>
</gene>